<dbReference type="Ensembl" id="ENSCSRT00000001438.1">
    <property type="protein sequence ID" value="ENSCSRP00000001394.1"/>
    <property type="gene ID" value="ENSCSRG00000001127.1"/>
</dbReference>
<evidence type="ECO:0000256" key="3">
    <source>
        <dbReference type="ARBA" id="ARBA00023136"/>
    </source>
</evidence>
<dbReference type="GO" id="GO:0005886">
    <property type="term" value="C:plasma membrane"/>
    <property type="evidence" value="ECO:0007669"/>
    <property type="project" value="TreeGrafter"/>
</dbReference>
<dbReference type="Ensembl" id="ENSCSRT00000000346.1">
    <property type="protein sequence ID" value="ENSCSRP00000000333.1"/>
    <property type="gene ID" value="ENSCSRG00000000304.1"/>
</dbReference>
<dbReference type="Pfam" id="PF07686">
    <property type="entry name" value="V-set"/>
    <property type="match status" value="1"/>
</dbReference>
<dbReference type="GO" id="GO:0004888">
    <property type="term" value="F:transmembrane signaling receptor activity"/>
    <property type="evidence" value="ECO:0007669"/>
    <property type="project" value="TreeGrafter"/>
</dbReference>
<reference evidence="5" key="1">
    <citation type="submission" date="2025-05" db="UniProtKB">
        <authorList>
            <consortium name="Ensembl"/>
        </authorList>
    </citation>
    <scope>IDENTIFICATION</scope>
</reference>
<keyword evidence="3" id="KW-0472">Membrane</keyword>
<evidence type="ECO:0000256" key="2">
    <source>
        <dbReference type="ARBA" id="ARBA00022692"/>
    </source>
</evidence>
<dbReference type="CDD" id="cd05716">
    <property type="entry name" value="IgV_pIgR_like"/>
    <property type="match status" value="1"/>
</dbReference>
<keyword evidence="2" id="KW-0812">Transmembrane</keyword>
<sequence length="145" mass="16253">APTLTSYSYLPILMLRPLYSQPVESTVPRGPSILNGAEGSFVSAKCHYDPQRNYEMKYWCSWKEAGCSLVADTNGFVQDAFEGRIQIISDNQKNGTFTVVMSHLEEKDAGWYWCGGLCPLGLIPPSFSLSFILVYHSLCVPPRHR</sequence>
<feature type="domain" description="Immunoglobulin V-set" evidence="4">
    <location>
        <begin position="31"/>
        <end position="115"/>
    </location>
</feature>
<dbReference type="Gene3D" id="2.60.40.10">
    <property type="entry name" value="Immunoglobulins"/>
    <property type="match status" value="1"/>
</dbReference>
<comment type="subcellular location">
    <subcellularLocation>
        <location evidence="1">Membrane</location>
    </subcellularLocation>
</comment>
<organism evidence="5 6">
    <name type="scientific">Chelydra serpentina</name>
    <name type="common">Snapping turtle</name>
    <name type="synonym">Testudo serpentina</name>
    <dbReference type="NCBI Taxonomy" id="8475"/>
    <lineage>
        <taxon>Eukaryota</taxon>
        <taxon>Metazoa</taxon>
        <taxon>Chordata</taxon>
        <taxon>Craniata</taxon>
        <taxon>Vertebrata</taxon>
        <taxon>Euteleostomi</taxon>
        <taxon>Archelosauria</taxon>
        <taxon>Testudinata</taxon>
        <taxon>Testudines</taxon>
        <taxon>Cryptodira</taxon>
        <taxon>Durocryptodira</taxon>
        <taxon>Americhelydia</taxon>
        <taxon>Chelydroidea</taxon>
        <taxon>Chelydridae</taxon>
        <taxon>Chelydra</taxon>
    </lineage>
</organism>
<dbReference type="PANTHER" id="PTHR11860:SF87">
    <property type="entry name" value="CMRF35-LIKE MOLECULE 8"/>
    <property type="match status" value="1"/>
</dbReference>
<evidence type="ECO:0000259" key="4">
    <source>
        <dbReference type="Pfam" id="PF07686"/>
    </source>
</evidence>
<dbReference type="PANTHER" id="PTHR11860">
    <property type="entry name" value="POLYMERIC-IMMUNOGLOBULIN RECEPTOR"/>
    <property type="match status" value="1"/>
</dbReference>
<dbReference type="Proteomes" id="UP000694403">
    <property type="component" value="Unplaced"/>
</dbReference>
<proteinExistence type="predicted"/>
<dbReference type="InterPro" id="IPR013783">
    <property type="entry name" value="Ig-like_fold"/>
</dbReference>
<name>A0A8C3RPH8_CHESE</name>
<accession>A0A8C3RPH8</accession>
<dbReference type="InterPro" id="IPR050671">
    <property type="entry name" value="CD300_family_receptors"/>
</dbReference>
<evidence type="ECO:0000313" key="6">
    <source>
        <dbReference type="Proteomes" id="UP000694403"/>
    </source>
</evidence>
<dbReference type="InterPro" id="IPR036179">
    <property type="entry name" value="Ig-like_dom_sf"/>
</dbReference>
<keyword evidence="6" id="KW-1185">Reference proteome</keyword>
<dbReference type="AlphaFoldDB" id="A0A8C3RPH8"/>
<dbReference type="SUPFAM" id="SSF48726">
    <property type="entry name" value="Immunoglobulin"/>
    <property type="match status" value="1"/>
</dbReference>
<evidence type="ECO:0000313" key="5">
    <source>
        <dbReference type="Ensembl" id="ENSCSRP00000001394.1"/>
    </source>
</evidence>
<evidence type="ECO:0000256" key="1">
    <source>
        <dbReference type="ARBA" id="ARBA00004370"/>
    </source>
</evidence>
<dbReference type="InterPro" id="IPR013106">
    <property type="entry name" value="Ig_V-set"/>
</dbReference>
<protein>
    <recommendedName>
        <fullName evidence="4">Immunoglobulin V-set domain-containing protein</fullName>
    </recommendedName>
</protein>